<evidence type="ECO:0000313" key="1">
    <source>
        <dbReference type="EMBL" id="KIM60186.1"/>
    </source>
</evidence>
<dbReference type="OrthoDB" id="2683853at2759"/>
<sequence length="173" mass="19278">KVQCPNIHCQAPFPSHEALIHHLNSVGSCWPPQDPPDLLGNQTISSGQPLAGGECNRTAQYHPQSGVVYGCGENLFEKMQKAPYMTEREINAYYPFKSHAKWSLARFLVENFTQSQIDKFLSLPWVSHSLLLSVPCFLINLTSSTRTQDLAFVPLQSYYNGSTHFHLGRSGGA</sequence>
<feature type="non-terminal residue" evidence="1">
    <location>
        <position position="1"/>
    </location>
</feature>
<name>A0A0C3DWB6_9AGAM</name>
<organism evidence="1 2">
    <name type="scientific">Scleroderma citrinum Foug A</name>
    <dbReference type="NCBI Taxonomy" id="1036808"/>
    <lineage>
        <taxon>Eukaryota</taxon>
        <taxon>Fungi</taxon>
        <taxon>Dikarya</taxon>
        <taxon>Basidiomycota</taxon>
        <taxon>Agaricomycotina</taxon>
        <taxon>Agaricomycetes</taxon>
        <taxon>Agaricomycetidae</taxon>
        <taxon>Boletales</taxon>
        <taxon>Sclerodermatineae</taxon>
        <taxon>Sclerodermataceae</taxon>
        <taxon>Scleroderma</taxon>
    </lineage>
</organism>
<dbReference type="EMBL" id="KN822065">
    <property type="protein sequence ID" value="KIM60186.1"/>
    <property type="molecule type" value="Genomic_DNA"/>
</dbReference>
<protein>
    <submittedName>
        <fullName evidence="1">Uncharacterized protein</fullName>
    </submittedName>
</protein>
<keyword evidence="2" id="KW-1185">Reference proteome</keyword>
<dbReference type="Proteomes" id="UP000053989">
    <property type="component" value="Unassembled WGS sequence"/>
</dbReference>
<reference evidence="2" key="2">
    <citation type="submission" date="2015-01" db="EMBL/GenBank/DDBJ databases">
        <title>Evolutionary Origins and Diversification of the Mycorrhizal Mutualists.</title>
        <authorList>
            <consortium name="DOE Joint Genome Institute"/>
            <consortium name="Mycorrhizal Genomics Consortium"/>
            <person name="Kohler A."/>
            <person name="Kuo A."/>
            <person name="Nagy L.G."/>
            <person name="Floudas D."/>
            <person name="Copeland A."/>
            <person name="Barry K.W."/>
            <person name="Cichocki N."/>
            <person name="Veneault-Fourrey C."/>
            <person name="LaButti K."/>
            <person name="Lindquist E.A."/>
            <person name="Lipzen A."/>
            <person name="Lundell T."/>
            <person name="Morin E."/>
            <person name="Murat C."/>
            <person name="Riley R."/>
            <person name="Ohm R."/>
            <person name="Sun H."/>
            <person name="Tunlid A."/>
            <person name="Henrissat B."/>
            <person name="Grigoriev I.V."/>
            <person name="Hibbett D.S."/>
            <person name="Martin F."/>
        </authorList>
    </citation>
    <scope>NUCLEOTIDE SEQUENCE [LARGE SCALE GENOMIC DNA]</scope>
    <source>
        <strain evidence="2">Foug A</strain>
    </source>
</reference>
<dbReference type="HOGENOM" id="CLU_1551370_0_0_1"/>
<dbReference type="AlphaFoldDB" id="A0A0C3DWB6"/>
<reference evidence="1 2" key="1">
    <citation type="submission" date="2014-04" db="EMBL/GenBank/DDBJ databases">
        <authorList>
            <consortium name="DOE Joint Genome Institute"/>
            <person name="Kuo A."/>
            <person name="Kohler A."/>
            <person name="Nagy L.G."/>
            <person name="Floudas D."/>
            <person name="Copeland A."/>
            <person name="Barry K.W."/>
            <person name="Cichocki N."/>
            <person name="Veneault-Fourrey C."/>
            <person name="LaButti K."/>
            <person name="Lindquist E.A."/>
            <person name="Lipzen A."/>
            <person name="Lundell T."/>
            <person name="Morin E."/>
            <person name="Murat C."/>
            <person name="Sun H."/>
            <person name="Tunlid A."/>
            <person name="Henrissat B."/>
            <person name="Grigoriev I.V."/>
            <person name="Hibbett D.S."/>
            <person name="Martin F."/>
            <person name="Nordberg H.P."/>
            <person name="Cantor M.N."/>
            <person name="Hua S.X."/>
        </authorList>
    </citation>
    <scope>NUCLEOTIDE SEQUENCE [LARGE SCALE GENOMIC DNA]</scope>
    <source>
        <strain evidence="1 2">Foug A</strain>
    </source>
</reference>
<accession>A0A0C3DWB6</accession>
<proteinExistence type="predicted"/>
<evidence type="ECO:0000313" key="2">
    <source>
        <dbReference type="Proteomes" id="UP000053989"/>
    </source>
</evidence>
<gene>
    <name evidence="1" type="ORF">SCLCIDRAFT_124818</name>
</gene>
<dbReference type="InParanoid" id="A0A0C3DWB6"/>